<keyword evidence="2" id="KW-1185">Reference proteome</keyword>
<proteinExistence type="predicted"/>
<evidence type="ECO:0000313" key="2">
    <source>
        <dbReference type="Proteomes" id="UP000498980"/>
    </source>
</evidence>
<accession>A0A7J0C6D5</accession>
<evidence type="ECO:0008006" key="3">
    <source>
        <dbReference type="Google" id="ProtNLM"/>
    </source>
</evidence>
<protein>
    <recommendedName>
        <fullName evidence="3">Methyltransferase</fullName>
    </recommendedName>
</protein>
<organism evidence="1 2">
    <name type="scientific">Streptomyces fulvorobeus</name>
    <dbReference type="NCBI Taxonomy" id="284028"/>
    <lineage>
        <taxon>Bacteria</taxon>
        <taxon>Bacillati</taxon>
        <taxon>Actinomycetota</taxon>
        <taxon>Actinomycetes</taxon>
        <taxon>Kitasatosporales</taxon>
        <taxon>Streptomycetaceae</taxon>
        <taxon>Streptomyces</taxon>
    </lineage>
</organism>
<dbReference type="AlphaFoldDB" id="A0A7J0C6D5"/>
<gene>
    <name evidence="1" type="ORF">Sfulv_28620</name>
</gene>
<reference evidence="1 2" key="1">
    <citation type="submission" date="2020-05" db="EMBL/GenBank/DDBJ databases">
        <title>Whole genome shotgun sequence of Streptomyces fulvorobeus NBRC 15897.</title>
        <authorList>
            <person name="Komaki H."/>
            <person name="Tamura T."/>
        </authorList>
    </citation>
    <scope>NUCLEOTIDE SEQUENCE [LARGE SCALE GENOMIC DNA]</scope>
    <source>
        <strain evidence="1 2">NBRC 15897</strain>
    </source>
</reference>
<dbReference type="Proteomes" id="UP000498980">
    <property type="component" value="Unassembled WGS sequence"/>
</dbReference>
<evidence type="ECO:0000313" key="1">
    <source>
        <dbReference type="EMBL" id="GFM98051.1"/>
    </source>
</evidence>
<sequence length="107" mass="12095">MIYEPFRPPWQMDWTKQAQHDFQNMPAEGSDLVMSARAELITAEDPYFRGIDADASLPHWVTVRPLASTSPGGPHIVDLAGGRGWLIHTFMRHHADPQIVVTEAFWA</sequence>
<name>A0A7J0C6D5_9ACTN</name>
<comment type="caution">
    <text evidence="1">The sequence shown here is derived from an EMBL/GenBank/DDBJ whole genome shotgun (WGS) entry which is preliminary data.</text>
</comment>
<dbReference type="EMBL" id="BLWC01000001">
    <property type="protein sequence ID" value="GFM98051.1"/>
    <property type="molecule type" value="Genomic_DNA"/>
</dbReference>